<dbReference type="InterPro" id="IPR005720">
    <property type="entry name" value="Dihydroorotate_DH_cat"/>
</dbReference>
<dbReference type="EMBL" id="MGAG01000015">
    <property type="protein sequence ID" value="OGK41062.1"/>
    <property type="molecule type" value="Genomic_DNA"/>
</dbReference>
<evidence type="ECO:0000259" key="7">
    <source>
        <dbReference type="Pfam" id="PF01180"/>
    </source>
</evidence>
<dbReference type="PANTHER" id="PTHR48109">
    <property type="entry name" value="DIHYDROOROTATE DEHYDROGENASE (QUINONE), MITOCHONDRIAL-RELATED"/>
    <property type="match status" value="1"/>
</dbReference>
<comment type="caution">
    <text evidence="8">The sequence shown here is derived from an EMBL/GenBank/DDBJ whole genome shotgun (WGS) entry which is preliminary data.</text>
</comment>
<proteinExistence type="predicted"/>
<evidence type="ECO:0000256" key="1">
    <source>
        <dbReference type="ARBA" id="ARBA00001917"/>
    </source>
</evidence>
<evidence type="ECO:0000256" key="4">
    <source>
        <dbReference type="ARBA" id="ARBA00022643"/>
    </source>
</evidence>
<comment type="cofactor">
    <cofactor evidence="1">
        <name>FMN</name>
        <dbReference type="ChEBI" id="CHEBI:58210"/>
    </cofactor>
</comment>
<evidence type="ECO:0000256" key="2">
    <source>
        <dbReference type="ARBA" id="ARBA00004725"/>
    </source>
</evidence>
<dbReference type="SUPFAM" id="SSF51395">
    <property type="entry name" value="FMN-linked oxidoreductases"/>
    <property type="match status" value="1"/>
</dbReference>
<keyword evidence="5" id="KW-0665">Pyrimidine biosynthesis</keyword>
<dbReference type="PANTHER" id="PTHR48109:SF4">
    <property type="entry name" value="DIHYDROOROTATE DEHYDROGENASE (QUINONE), MITOCHONDRIAL"/>
    <property type="match status" value="1"/>
</dbReference>
<dbReference type="InterPro" id="IPR013785">
    <property type="entry name" value="Aldolase_TIM"/>
</dbReference>
<organism evidence="8 9">
    <name type="scientific">Candidatus Roizmanbacteria bacterium RIFCSPLOWO2_01_FULL_37_12</name>
    <dbReference type="NCBI Taxonomy" id="1802056"/>
    <lineage>
        <taxon>Bacteria</taxon>
        <taxon>Candidatus Roizmaniibacteriota</taxon>
    </lineage>
</organism>
<evidence type="ECO:0000256" key="5">
    <source>
        <dbReference type="ARBA" id="ARBA00022975"/>
    </source>
</evidence>
<name>A0A1F7ICI7_9BACT</name>
<keyword evidence="3" id="KW-0285">Flavoprotein</keyword>
<sequence length="254" mass="28384">MVNKGFKNKGASEVIRKLSNLVIKDFEIPIGVSIGRSNSAMLPTLKQSIQDITESFKKFERSSVKHSYYELNISCPNIIHGSNVSFYPPKNLSQLLSAVQKIKIKKPIFIKMPIELSDRDILNILNVVIKYKIPGVIIGNLQKNKNDPALVKEEVKKWKVGNFSGKPTFNRSNELIKLTYKKFGKKFIIIGCGGIFSAKDAYTKIKLGASLVQLITGMIYQGPQLIPQINLGLIDFLEQDGFKNIKDAIGVNNV</sequence>
<reference evidence="8 9" key="1">
    <citation type="journal article" date="2016" name="Nat. Commun.">
        <title>Thousands of microbial genomes shed light on interconnected biogeochemical processes in an aquifer system.</title>
        <authorList>
            <person name="Anantharaman K."/>
            <person name="Brown C.T."/>
            <person name="Hug L.A."/>
            <person name="Sharon I."/>
            <person name="Castelle C.J."/>
            <person name="Probst A.J."/>
            <person name="Thomas B.C."/>
            <person name="Singh A."/>
            <person name="Wilkins M.J."/>
            <person name="Karaoz U."/>
            <person name="Brodie E.L."/>
            <person name="Williams K.H."/>
            <person name="Hubbard S.S."/>
            <person name="Banfield J.F."/>
        </authorList>
    </citation>
    <scope>NUCLEOTIDE SEQUENCE [LARGE SCALE GENOMIC DNA]</scope>
</reference>
<dbReference type="Pfam" id="PF01180">
    <property type="entry name" value="DHO_dh"/>
    <property type="match status" value="1"/>
</dbReference>
<dbReference type="STRING" id="1802056.A2954_06030"/>
<evidence type="ECO:0000256" key="3">
    <source>
        <dbReference type="ARBA" id="ARBA00022630"/>
    </source>
</evidence>
<keyword evidence="6" id="KW-0560">Oxidoreductase</keyword>
<dbReference type="InterPro" id="IPR050074">
    <property type="entry name" value="DHO_dehydrogenase"/>
</dbReference>
<dbReference type="AlphaFoldDB" id="A0A1F7ICI7"/>
<evidence type="ECO:0000313" key="9">
    <source>
        <dbReference type="Proteomes" id="UP000177698"/>
    </source>
</evidence>
<dbReference type="GO" id="GO:0005886">
    <property type="term" value="C:plasma membrane"/>
    <property type="evidence" value="ECO:0007669"/>
    <property type="project" value="TreeGrafter"/>
</dbReference>
<protein>
    <recommendedName>
        <fullName evidence="7">Dihydroorotate dehydrogenase catalytic domain-containing protein</fullName>
    </recommendedName>
</protein>
<feature type="domain" description="Dihydroorotate dehydrogenase catalytic" evidence="7">
    <location>
        <begin position="4"/>
        <end position="237"/>
    </location>
</feature>
<dbReference type="Proteomes" id="UP000177698">
    <property type="component" value="Unassembled WGS sequence"/>
</dbReference>
<dbReference type="GO" id="GO:0005737">
    <property type="term" value="C:cytoplasm"/>
    <property type="evidence" value="ECO:0007669"/>
    <property type="project" value="InterPro"/>
</dbReference>
<dbReference type="GO" id="GO:0004152">
    <property type="term" value="F:dihydroorotate dehydrogenase activity"/>
    <property type="evidence" value="ECO:0007669"/>
    <property type="project" value="TreeGrafter"/>
</dbReference>
<evidence type="ECO:0000313" key="8">
    <source>
        <dbReference type="EMBL" id="OGK41062.1"/>
    </source>
</evidence>
<evidence type="ECO:0000256" key="6">
    <source>
        <dbReference type="ARBA" id="ARBA00023002"/>
    </source>
</evidence>
<dbReference type="Gene3D" id="3.20.20.70">
    <property type="entry name" value="Aldolase class I"/>
    <property type="match status" value="1"/>
</dbReference>
<dbReference type="GO" id="GO:0009220">
    <property type="term" value="P:pyrimidine ribonucleotide biosynthetic process"/>
    <property type="evidence" value="ECO:0007669"/>
    <property type="project" value="TreeGrafter"/>
</dbReference>
<keyword evidence="4" id="KW-0288">FMN</keyword>
<accession>A0A1F7ICI7</accession>
<comment type="pathway">
    <text evidence="2">Pyrimidine metabolism; UMP biosynthesis via de novo pathway.</text>
</comment>
<gene>
    <name evidence="8" type="ORF">A2954_06030</name>
</gene>
<dbReference type="GO" id="GO:0006207">
    <property type="term" value="P:'de novo' pyrimidine nucleobase biosynthetic process"/>
    <property type="evidence" value="ECO:0007669"/>
    <property type="project" value="TreeGrafter"/>
</dbReference>